<feature type="chain" id="PRO_5042942211" evidence="1">
    <location>
        <begin position="20"/>
        <end position="123"/>
    </location>
</feature>
<reference evidence="2" key="2">
    <citation type="submission" date="2023-05" db="EMBL/GenBank/DDBJ databases">
        <authorList>
            <consortium name="Lawrence Berkeley National Laboratory"/>
            <person name="Steindorff A."/>
            <person name="Hensen N."/>
            <person name="Bonometti L."/>
            <person name="Westerberg I."/>
            <person name="Brannstrom I.O."/>
            <person name="Guillou S."/>
            <person name="Cros-Aarteil S."/>
            <person name="Calhoun S."/>
            <person name="Haridas S."/>
            <person name="Kuo A."/>
            <person name="Mondo S."/>
            <person name="Pangilinan J."/>
            <person name="Riley R."/>
            <person name="Labutti K."/>
            <person name="Andreopoulos B."/>
            <person name="Lipzen A."/>
            <person name="Chen C."/>
            <person name="Yanf M."/>
            <person name="Daum C."/>
            <person name="Ng V."/>
            <person name="Clum A."/>
            <person name="Ohm R."/>
            <person name="Martin F."/>
            <person name="Silar P."/>
            <person name="Natvig D."/>
            <person name="Lalanne C."/>
            <person name="Gautier V."/>
            <person name="Ament-Velasquez S.L."/>
            <person name="Kruys A."/>
            <person name="Hutchinson M.I."/>
            <person name="Powell A.J."/>
            <person name="Barry K."/>
            <person name="Miller A.N."/>
            <person name="Grigoriev I.V."/>
            <person name="Debuchy R."/>
            <person name="Gladieux P."/>
            <person name="Thoren M.H."/>
            <person name="Johannesson H."/>
        </authorList>
    </citation>
    <scope>NUCLEOTIDE SEQUENCE</scope>
    <source>
        <strain evidence="2">CBS 359.72</strain>
    </source>
</reference>
<dbReference type="Proteomes" id="UP001303647">
    <property type="component" value="Unassembled WGS sequence"/>
</dbReference>
<accession>A0AAN7CS32</accession>
<name>A0AAN7CS32_9PEZI</name>
<feature type="signal peptide" evidence="1">
    <location>
        <begin position="1"/>
        <end position="19"/>
    </location>
</feature>
<evidence type="ECO:0000313" key="2">
    <source>
        <dbReference type="EMBL" id="KAK4246836.1"/>
    </source>
</evidence>
<gene>
    <name evidence="2" type="ORF">C7999DRAFT_15085</name>
</gene>
<organism evidence="2 3">
    <name type="scientific">Corynascus novoguineensis</name>
    <dbReference type="NCBI Taxonomy" id="1126955"/>
    <lineage>
        <taxon>Eukaryota</taxon>
        <taxon>Fungi</taxon>
        <taxon>Dikarya</taxon>
        <taxon>Ascomycota</taxon>
        <taxon>Pezizomycotina</taxon>
        <taxon>Sordariomycetes</taxon>
        <taxon>Sordariomycetidae</taxon>
        <taxon>Sordariales</taxon>
        <taxon>Chaetomiaceae</taxon>
        <taxon>Corynascus</taxon>
    </lineage>
</organism>
<comment type="caution">
    <text evidence="2">The sequence shown here is derived from an EMBL/GenBank/DDBJ whole genome shotgun (WGS) entry which is preliminary data.</text>
</comment>
<evidence type="ECO:0000313" key="3">
    <source>
        <dbReference type="Proteomes" id="UP001303647"/>
    </source>
</evidence>
<dbReference type="AlphaFoldDB" id="A0AAN7CS32"/>
<evidence type="ECO:0000256" key="1">
    <source>
        <dbReference type="SAM" id="SignalP"/>
    </source>
</evidence>
<dbReference type="EMBL" id="MU857666">
    <property type="protein sequence ID" value="KAK4246836.1"/>
    <property type="molecule type" value="Genomic_DNA"/>
</dbReference>
<protein>
    <submittedName>
        <fullName evidence="2">Uncharacterized protein</fullName>
    </submittedName>
</protein>
<keyword evidence="1" id="KW-0732">Signal</keyword>
<reference evidence="2" key="1">
    <citation type="journal article" date="2023" name="Mol. Phylogenet. Evol.">
        <title>Genome-scale phylogeny and comparative genomics of the fungal order Sordariales.</title>
        <authorList>
            <person name="Hensen N."/>
            <person name="Bonometti L."/>
            <person name="Westerberg I."/>
            <person name="Brannstrom I.O."/>
            <person name="Guillou S."/>
            <person name="Cros-Aarteil S."/>
            <person name="Calhoun S."/>
            <person name="Haridas S."/>
            <person name="Kuo A."/>
            <person name="Mondo S."/>
            <person name="Pangilinan J."/>
            <person name="Riley R."/>
            <person name="LaButti K."/>
            <person name="Andreopoulos B."/>
            <person name="Lipzen A."/>
            <person name="Chen C."/>
            <person name="Yan M."/>
            <person name="Daum C."/>
            <person name="Ng V."/>
            <person name="Clum A."/>
            <person name="Steindorff A."/>
            <person name="Ohm R.A."/>
            <person name="Martin F."/>
            <person name="Silar P."/>
            <person name="Natvig D.O."/>
            <person name="Lalanne C."/>
            <person name="Gautier V."/>
            <person name="Ament-Velasquez S.L."/>
            <person name="Kruys A."/>
            <person name="Hutchinson M.I."/>
            <person name="Powell A.J."/>
            <person name="Barry K."/>
            <person name="Miller A.N."/>
            <person name="Grigoriev I.V."/>
            <person name="Debuchy R."/>
            <person name="Gladieux P."/>
            <person name="Hiltunen Thoren M."/>
            <person name="Johannesson H."/>
        </authorList>
    </citation>
    <scope>NUCLEOTIDE SEQUENCE</scope>
    <source>
        <strain evidence="2">CBS 359.72</strain>
    </source>
</reference>
<keyword evidence="3" id="KW-1185">Reference proteome</keyword>
<proteinExistence type="predicted"/>
<sequence length="123" mass="13677">MKFSAIVSAGVAVLGLVNAAALPKEKDRAMKRDSTVDSFDNSAWWGKKKRVSTVENFDNSAWWGKKRDSTVENFDNPAWLGKKEEDNRGRRGGRGLDLVLRLRLATSTPRSRELVIVGNRGST</sequence>